<dbReference type="PANTHER" id="PTHR21180">
    <property type="entry name" value="ENDONUCLEASE/EXONUCLEASE/PHOSPHATASE FAMILY DOMAIN-CONTAINING PROTEIN 1"/>
    <property type="match status" value="1"/>
</dbReference>
<accession>A0ABP7G890</accession>
<feature type="region of interest" description="Disordered" evidence="1">
    <location>
        <begin position="1"/>
        <end position="186"/>
    </location>
</feature>
<comment type="caution">
    <text evidence="3">The sequence shown here is derived from an EMBL/GenBank/DDBJ whole genome shotgun (WGS) entry which is preliminary data.</text>
</comment>
<dbReference type="PANTHER" id="PTHR21180:SF32">
    <property type="entry name" value="ENDONUCLEASE_EXONUCLEASE_PHOSPHATASE FAMILY DOMAIN-CONTAINING PROTEIN 1"/>
    <property type="match status" value="1"/>
</dbReference>
<keyword evidence="4" id="KW-1185">Reference proteome</keyword>
<dbReference type="Gene3D" id="1.10.150.320">
    <property type="entry name" value="Photosystem II 12 kDa extrinsic protein"/>
    <property type="match status" value="1"/>
</dbReference>
<evidence type="ECO:0000259" key="2">
    <source>
        <dbReference type="SMART" id="SM00278"/>
    </source>
</evidence>
<dbReference type="InterPro" id="IPR019554">
    <property type="entry name" value="Soluble_ligand-bd"/>
</dbReference>
<dbReference type="SUPFAM" id="SSF47781">
    <property type="entry name" value="RuvA domain 2-like"/>
    <property type="match status" value="1"/>
</dbReference>
<dbReference type="EMBL" id="BAABDD010000025">
    <property type="protein sequence ID" value="GAA3757728.1"/>
    <property type="molecule type" value="Genomic_DNA"/>
</dbReference>
<organism evidence="3 4">
    <name type="scientific">Salinactinospora qingdaonensis</name>
    <dbReference type="NCBI Taxonomy" id="702744"/>
    <lineage>
        <taxon>Bacteria</taxon>
        <taxon>Bacillati</taxon>
        <taxon>Actinomycetota</taxon>
        <taxon>Actinomycetes</taxon>
        <taxon>Streptosporangiales</taxon>
        <taxon>Nocardiopsidaceae</taxon>
        <taxon>Salinactinospora</taxon>
    </lineage>
</organism>
<dbReference type="Pfam" id="PF10531">
    <property type="entry name" value="SLBB"/>
    <property type="match status" value="1"/>
</dbReference>
<dbReference type="InterPro" id="IPR051675">
    <property type="entry name" value="Endo/Exo/Phosphatase_dom_1"/>
</dbReference>
<evidence type="ECO:0000313" key="4">
    <source>
        <dbReference type="Proteomes" id="UP001500908"/>
    </source>
</evidence>
<dbReference type="Proteomes" id="UP001500908">
    <property type="component" value="Unassembled WGS sequence"/>
</dbReference>
<feature type="compositionally biased region" description="Pro residues" evidence="1">
    <location>
        <begin position="125"/>
        <end position="147"/>
    </location>
</feature>
<evidence type="ECO:0000313" key="3">
    <source>
        <dbReference type="EMBL" id="GAA3757728.1"/>
    </source>
</evidence>
<name>A0ABP7G890_9ACTN</name>
<dbReference type="InterPro" id="IPR010994">
    <property type="entry name" value="RuvA_2-like"/>
</dbReference>
<protein>
    <submittedName>
        <fullName evidence="3">ComEA family DNA-binding protein</fullName>
    </submittedName>
</protein>
<feature type="domain" description="Helix-hairpin-helix DNA-binding motif class 1" evidence="2">
    <location>
        <begin position="359"/>
        <end position="378"/>
    </location>
</feature>
<sequence length="415" mass="42434">MIDMSLKRRLGSTDSAGVALRRLQTLTPSTSPAAAEHAAGGAAETDEATAGTAVAPSPSVPAQRSPGRHEGYDRLPPSGGTVADASPTTELHQRGENPATTALGNHRAEHAGDRGGYPDGEPTAIPAPPYALDPPEGAPPAPEPPAPDANTPTSGREGARGRQDRAEGMEAPPPGYTQVTAEGSHRGRRELLTRFFPERVESPRLGVAGVRTLAAVCVVAVALTCWFMVRDRAEPQAAPVRGADASPSASVSAAVDAPTLPESPAPSTTATATSVVVHVGGKVAEPGLVTLPAGARVADAIEAAGGVLPDAETGLLNLARPVIDGEQVLVGLPSPSLGPRQGREGRRRGPLDLNVATLHQLDELPGVGPVLAGRILDFRAANGGFASVEQLRDVDGIGERRYAELSELVVVGGSR</sequence>
<feature type="compositionally biased region" description="Low complexity" evidence="1">
    <location>
        <begin position="33"/>
        <end position="55"/>
    </location>
</feature>
<dbReference type="SMART" id="SM00278">
    <property type="entry name" value="HhH1"/>
    <property type="match status" value="2"/>
</dbReference>
<dbReference type="Gene3D" id="3.10.560.10">
    <property type="entry name" value="Outer membrane lipoprotein wza domain like"/>
    <property type="match status" value="1"/>
</dbReference>
<reference evidence="4" key="1">
    <citation type="journal article" date="2019" name="Int. J. Syst. Evol. Microbiol.">
        <title>The Global Catalogue of Microorganisms (GCM) 10K type strain sequencing project: providing services to taxonomists for standard genome sequencing and annotation.</title>
        <authorList>
            <consortium name="The Broad Institute Genomics Platform"/>
            <consortium name="The Broad Institute Genome Sequencing Center for Infectious Disease"/>
            <person name="Wu L."/>
            <person name="Ma J."/>
        </authorList>
    </citation>
    <scope>NUCLEOTIDE SEQUENCE [LARGE SCALE GENOMIC DNA]</scope>
    <source>
        <strain evidence="4">JCM 17137</strain>
    </source>
</reference>
<gene>
    <name evidence="3" type="ORF">GCM10022402_39950</name>
</gene>
<dbReference type="Pfam" id="PF12836">
    <property type="entry name" value="HHH_3"/>
    <property type="match status" value="1"/>
</dbReference>
<proteinExistence type="predicted"/>
<keyword evidence="3" id="KW-0238">DNA-binding</keyword>
<dbReference type="GO" id="GO:0003677">
    <property type="term" value="F:DNA binding"/>
    <property type="evidence" value="ECO:0007669"/>
    <property type="project" value="UniProtKB-KW"/>
</dbReference>
<feature type="domain" description="Helix-hairpin-helix DNA-binding motif class 1" evidence="2">
    <location>
        <begin position="389"/>
        <end position="408"/>
    </location>
</feature>
<dbReference type="InterPro" id="IPR003583">
    <property type="entry name" value="Hlx-hairpin-Hlx_DNA-bd_motif"/>
</dbReference>
<feature type="compositionally biased region" description="Basic and acidic residues" evidence="1">
    <location>
        <begin position="157"/>
        <end position="168"/>
    </location>
</feature>
<evidence type="ECO:0000256" key="1">
    <source>
        <dbReference type="SAM" id="MobiDB-lite"/>
    </source>
</evidence>